<dbReference type="OMA" id="WKLKHGS"/>
<dbReference type="VEuPathDB" id="FungiDB:ACLA_025980"/>
<reference evidence="2 3" key="1">
    <citation type="journal article" date="2008" name="PLoS Genet.">
        <title>Genomic islands in the pathogenic filamentous fungus Aspergillus fumigatus.</title>
        <authorList>
            <person name="Fedorova N.D."/>
            <person name="Khaldi N."/>
            <person name="Joardar V.S."/>
            <person name="Maiti R."/>
            <person name="Amedeo P."/>
            <person name="Anderson M.J."/>
            <person name="Crabtree J."/>
            <person name="Silva J.C."/>
            <person name="Badger J.H."/>
            <person name="Albarraq A."/>
            <person name="Angiuoli S."/>
            <person name="Bussey H."/>
            <person name="Bowyer P."/>
            <person name="Cotty P.J."/>
            <person name="Dyer P.S."/>
            <person name="Egan A."/>
            <person name="Galens K."/>
            <person name="Fraser-Liggett C.M."/>
            <person name="Haas B.J."/>
            <person name="Inman J.M."/>
            <person name="Kent R."/>
            <person name="Lemieux S."/>
            <person name="Malavazi I."/>
            <person name="Orvis J."/>
            <person name="Roemer T."/>
            <person name="Ronning C.M."/>
            <person name="Sundaram J.P."/>
            <person name="Sutton G."/>
            <person name="Turner G."/>
            <person name="Venter J.C."/>
            <person name="White O.R."/>
            <person name="Whitty B.R."/>
            <person name="Youngman P."/>
            <person name="Wolfe K.H."/>
            <person name="Goldman G.H."/>
            <person name="Wortman J.R."/>
            <person name="Jiang B."/>
            <person name="Denning D.W."/>
            <person name="Nierman W.C."/>
        </authorList>
    </citation>
    <scope>NUCLEOTIDE SEQUENCE [LARGE SCALE GENOMIC DNA]</scope>
    <source>
        <strain evidence="3">ATCC 1007 / CBS 513.65 / DSM 816 / NCTC 3887 / NRRL 1</strain>
    </source>
</reference>
<organism evidence="2 3">
    <name type="scientific">Aspergillus clavatus (strain ATCC 1007 / CBS 513.65 / DSM 816 / NCTC 3887 / NRRL 1 / QM 1276 / 107)</name>
    <dbReference type="NCBI Taxonomy" id="344612"/>
    <lineage>
        <taxon>Eukaryota</taxon>
        <taxon>Fungi</taxon>
        <taxon>Dikarya</taxon>
        <taxon>Ascomycota</taxon>
        <taxon>Pezizomycotina</taxon>
        <taxon>Eurotiomycetes</taxon>
        <taxon>Eurotiomycetidae</taxon>
        <taxon>Eurotiales</taxon>
        <taxon>Aspergillaceae</taxon>
        <taxon>Aspergillus</taxon>
        <taxon>Aspergillus subgen. Fumigati</taxon>
    </lineage>
</organism>
<dbReference type="PANTHER" id="PTHR21521:SF0">
    <property type="entry name" value="AMUN, ISOFORM A"/>
    <property type="match status" value="1"/>
</dbReference>
<dbReference type="STRING" id="344612.A1CQG0"/>
<sequence>MTDQPALDVDKKTSKRQYSPSHITFETFHDLLQRYQSTVEAVLRQRETAKATKKPKPTSTSKSKSNPNPKPQPAPADTESPIETAIITYLALDKWRYEILPATLRARSPQPPSLTHDELVQLMQWKLKHGVFRPALLGMVRSNPAERVRDATARAFALLVEESGSGSGSASASTPTGASTASATETGAGDGDAGDRAFPAAALDALVKPLRGVGPATASLVLSVASAAAAASAGDDVGAGAGADVDVDVDVDTPFYSDDVYLWLCLGGFPGGDAGAARFVRPNGELSVKYNVAEYRQLWRDVLRLRRRLGCKVVSCADVEKVAFVVRHLDVDVDVDVSSTEGIKGVRGKKREGEGDVAEEQLGRGKRRR</sequence>
<evidence type="ECO:0000313" key="2">
    <source>
        <dbReference type="EMBL" id="EAW07881.1"/>
    </source>
</evidence>
<feature type="region of interest" description="Disordered" evidence="1">
    <location>
        <begin position="344"/>
        <end position="369"/>
    </location>
</feature>
<feature type="region of interest" description="Disordered" evidence="1">
    <location>
        <begin position="1"/>
        <end position="20"/>
    </location>
</feature>
<dbReference type="eggNOG" id="ENOG502QR55">
    <property type="taxonomic scope" value="Eukaryota"/>
</dbReference>
<name>A1CQG0_ASPCL</name>
<dbReference type="EMBL" id="DS027059">
    <property type="protein sequence ID" value="EAW07881.1"/>
    <property type="molecule type" value="Genomic_DNA"/>
</dbReference>
<accession>A1CQG0</accession>
<feature type="compositionally biased region" description="Low complexity" evidence="1">
    <location>
        <begin position="57"/>
        <end position="67"/>
    </location>
</feature>
<dbReference type="HOGENOM" id="CLU_048127_2_1_1"/>
<dbReference type="PANTHER" id="PTHR21521">
    <property type="entry name" value="AMUN, ISOFORM A"/>
    <property type="match status" value="1"/>
</dbReference>
<dbReference type="AlphaFoldDB" id="A1CQG0"/>
<feature type="region of interest" description="Disordered" evidence="1">
    <location>
        <begin position="164"/>
        <end position="193"/>
    </location>
</feature>
<dbReference type="GeneID" id="4701812"/>
<dbReference type="RefSeq" id="XP_001269307.1">
    <property type="nucleotide sequence ID" value="XM_001269306.1"/>
</dbReference>
<evidence type="ECO:0000256" key="1">
    <source>
        <dbReference type="SAM" id="MobiDB-lite"/>
    </source>
</evidence>
<protein>
    <submittedName>
        <fullName evidence="2">Uncharacterized protein</fullName>
    </submittedName>
</protein>
<feature type="region of interest" description="Disordered" evidence="1">
    <location>
        <begin position="43"/>
        <end position="81"/>
    </location>
</feature>
<dbReference type="KEGG" id="act:ACLA_025980"/>
<gene>
    <name evidence="2" type="ORF">ACLA_025980</name>
</gene>
<proteinExistence type="predicted"/>
<dbReference type="Proteomes" id="UP000006701">
    <property type="component" value="Unassembled WGS sequence"/>
</dbReference>
<dbReference type="OrthoDB" id="8249012at2759"/>
<evidence type="ECO:0000313" key="3">
    <source>
        <dbReference type="Proteomes" id="UP000006701"/>
    </source>
</evidence>
<feature type="compositionally biased region" description="Low complexity" evidence="1">
    <location>
        <begin position="168"/>
        <end position="187"/>
    </location>
</feature>
<keyword evidence="3" id="KW-1185">Reference proteome</keyword>